<gene>
    <name evidence="1" type="ORF">ACT17_22905</name>
</gene>
<dbReference type="Proteomes" id="UP000037594">
    <property type="component" value="Unassembled WGS sequence"/>
</dbReference>
<sequence>MTSNHFFVDTDGFPSWTGSYWRIKLDGDQVVAKEIAGDNPVPADVAAETMRSIVTEILAGTDQYDVELTTLVLAAEQYRKDN</sequence>
<organism evidence="1 2">
    <name type="scientific">Mycolicibacterium conceptionense</name>
    <dbReference type="NCBI Taxonomy" id="451644"/>
    <lineage>
        <taxon>Bacteria</taxon>
        <taxon>Bacillati</taxon>
        <taxon>Actinomycetota</taxon>
        <taxon>Actinomycetes</taxon>
        <taxon>Mycobacteriales</taxon>
        <taxon>Mycobacteriaceae</taxon>
        <taxon>Mycolicibacterium</taxon>
    </lineage>
</organism>
<accession>A0A0J8U345</accession>
<dbReference type="EMBL" id="LFOD01000025">
    <property type="protein sequence ID" value="KMV15946.1"/>
    <property type="molecule type" value="Genomic_DNA"/>
</dbReference>
<comment type="caution">
    <text evidence="1">The sequence shown here is derived from an EMBL/GenBank/DDBJ whole genome shotgun (WGS) entry which is preliminary data.</text>
</comment>
<protein>
    <submittedName>
        <fullName evidence="1">Uncharacterized protein</fullName>
    </submittedName>
</protein>
<evidence type="ECO:0000313" key="1">
    <source>
        <dbReference type="EMBL" id="KMV15946.1"/>
    </source>
</evidence>
<name>A0A0J8U345_9MYCO</name>
<reference evidence="1 2" key="1">
    <citation type="submission" date="2015-06" db="EMBL/GenBank/DDBJ databases">
        <title>Genome sequence of Mycobacterium conceptionense strain MLE.</title>
        <authorList>
            <person name="Greninger A.L."/>
            <person name="Cunningham G."/>
            <person name="Chiu C.Y."/>
            <person name="Miller S."/>
        </authorList>
    </citation>
    <scope>NUCLEOTIDE SEQUENCE [LARGE SCALE GENOMIC DNA]</scope>
    <source>
        <strain evidence="1 2">MLE</strain>
    </source>
</reference>
<proteinExistence type="predicted"/>
<dbReference type="RefSeq" id="WP_048896206.1">
    <property type="nucleotide sequence ID" value="NZ_LFOD01000025.1"/>
</dbReference>
<dbReference type="PATRIC" id="fig|451644.5.peg.4730"/>
<dbReference type="AlphaFoldDB" id="A0A0J8U345"/>
<evidence type="ECO:0000313" key="2">
    <source>
        <dbReference type="Proteomes" id="UP000037594"/>
    </source>
</evidence>